<feature type="transmembrane region" description="Helical" evidence="1">
    <location>
        <begin position="137"/>
        <end position="156"/>
    </location>
</feature>
<keyword evidence="1" id="KW-0472">Membrane</keyword>
<dbReference type="InterPro" id="IPR022606">
    <property type="entry name" value="DUF2914"/>
</dbReference>
<proteinExistence type="predicted"/>
<organism evidence="3 4">
    <name type="scientific">Candidatus Nomurabacteria bacterium GW2011_GWA1_37_20</name>
    <dbReference type="NCBI Taxonomy" id="1618729"/>
    <lineage>
        <taxon>Bacteria</taxon>
        <taxon>Candidatus Nomuraibacteriota</taxon>
    </lineage>
</organism>
<dbReference type="EMBL" id="LBTA01000037">
    <property type="protein sequence ID" value="KKQ31915.1"/>
    <property type="molecule type" value="Genomic_DNA"/>
</dbReference>
<feature type="transmembrane region" description="Helical" evidence="1">
    <location>
        <begin position="44"/>
        <end position="62"/>
    </location>
</feature>
<protein>
    <recommendedName>
        <fullName evidence="2">DUF2914 domain-containing protein</fullName>
    </recommendedName>
</protein>
<comment type="caution">
    <text evidence="3">The sequence shown here is derived from an EMBL/GenBank/DDBJ whole genome shotgun (WGS) entry which is preliminary data.</text>
</comment>
<evidence type="ECO:0000256" key="1">
    <source>
        <dbReference type="SAM" id="Phobius"/>
    </source>
</evidence>
<sequence>MRFIEPVRNFYSRFEHLISSFSLVLGFVFDAFTLKRVDALWENLWILGYLFLIGVFITLIHLKKNEAGSEKNPSKAHFWYVNILQFAFGGIFSAYLVLYFRNADIMVAWPFIAFLAAIFIANEFLKQHYIRLSFQISLFFLSIYSFMIFLVPVILRKIGTEIFIFSGLLSLIIIALFIKILFYFIKDKFTKSKKLITLLISSIFILINFLYFTNLIPPIPLSLKDGGIYHTIQKNKEGNYNVAYENYGWKGYFKMYPDFKKTPESPIYAFSAVFSPKNLNITILHEWQYYDKTKNKWIIEKVIKLPVKGGRDGGFRTYSTRSNLAPGRWRVNVKTEQGQTIGRLRFNVSLVDQNPSLTTMIK</sequence>
<gene>
    <name evidence="3" type="ORF">US45_C0037G0009</name>
</gene>
<evidence type="ECO:0000313" key="4">
    <source>
        <dbReference type="Proteomes" id="UP000034701"/>
    </source>
</evidence>
<dbReference type="Proteomes" id="UP000034701">
    <property type="component" value="Unassembled WGS sequence"/>
</dbReference>
<feature type="transmembrane region" description="Helical" evidence="1">
    <location>
        <begin position="195"/>
        <end position="212"/>
    </location>
</feature>
<evidence type="ECO:0000313" key="3">
    <source>
        <dbReference type="EMBL" id="KKQ31915.1"/>
    </source>
</evidence>
<feature type="transmembrane region" description="Helical" evidence="1">
    <location>
        <begin position="78"/>
        <end position="100"/>
    </location>
</feature>
<feature type="transmembrane region" description="Helical" evidence="1">
    <location>
        <begin position="12"/>
        <end position="32"/>
    </location>
</feature>
<dbReference type="AlphaFoldDB" id="A0A0G0H078"/>
<feature type="transmembrane region" description="Helical" evidence="1">
    <location>
        <begin position="162"/>
        <end position="183"/>
    </location>
</feature>
<keyword evidence="1" id="KW-1133">Transmembrane helix</keyword>
<reference evidence="3 4" key="1">
    <citation type="journal article" date="2015" name="Nature">
        <title>rRNA introns, odd ribosomes, and small enigmatic genomes across a large radiation of phyla.</title>
        <authorList>
            <person name="Brown C.T."/>
            <person name="Hug L.A."/>
            <person name="Thomas B.C."/>
            <person name="Sharon I."/>
            <person name="Castelle C.J."/>
            <person name="Singh A."/>
            <person name="Wilkins M.J."/>
            <person name="Williams K.H."/>
            <person name="Banfield J.F."/>
        </authorList>
    </citation>
    <scope>NUCLEOTIDE SEQUENCE [LARGE SCALE GENOMIC DNA]</scope>
</reference>
<feature type="transmembrane region" description="Helical" evidence="1">
    <location>
        <begin position="106"/>
        <end position="125"/>
    </location>
</feature>
<evidence type="ECO:0000259" key="2">
    <source>
        <dbReference type="Pfam" id="PF11141"/>
    </source>
</evidence>
<keyword evidence="1" id="KW-0812">Transmembrane</keyword>
<name>A0A0G0H078_9BACT</name>
<feature type="domain" description="DUF2914" evidence="2">
    <location>
        <begin position="282"/>
        <end position="348"/>
    </location>
</feature>
<dbReference type="Pfam" id="PF11141">
    <property type="entry name" value="DUF2914"/>
    <property type="match status" value="1"/>
</dbReference>
<accession>A0A0G0H078</accession>